<gene>
    <name evidence="2" type="ORF">SAMN02745775_104188</name>
</gene>
<keyword evidence="3" id="KW-1185">Reference proteome</keyword>
<evidence type="ECO:0000256" key="1">
    <source>
        <dbReference type="SAM" id="SignalP"/>
    </source>
</evidence>
<feature type="signal peptide" evidence="1">
    <location>
        <begin position="1"/>
        <end position="22"/>
    </location>
</feature>
<feature type="chain" id="PRO_5011779192" evidence="1">
    <location>
        <begin position="23"/>
        <end position="189"/>
    </location>
</feature>
<keyword evidence="1" id="KW-0732">Signal</keyword>
<dbReference type="AlphaFoldDB" id="A0A1I4AUK8"/>
<accession>A0A1I4AUK8</accession>
<dbReference type="Proteomes" id="UP000199473">
    <property type="component" value="Unassembled WGS sequence"/>
</dbReference>
<dbReference type="EMBL" id="FOSQ01000004">
    <property type="protein sequence ID" value="SFK60125.1"/>
    <property type="molecule type" value="Genomic_DNA"/>
</dbReference>
<name>A0A1I4AUK8_9PROT</name>
<dbReference type="STRING" id="1123062.SAMN02745775_104188"/>
<reference evidence="2 3" key="1">
    <citation type="submission" date="2016-10" db="EMBL/GenBank/DDBJ databases">
        <authorList>
            <person name="de Groot N.N."/>
        </authorList>
    </citation>
    <scope>NUCLEOTIDE SEQUENCE [LARGE SCALE GENOMIC DNA]</scope>
    <source>
        <strain evidence="2 3">DSM 19981</strain>
    </source>
</reference>
<proteinExistence type="predicted"/>
<evidence type="ECO:0000313" key="2">
    <source>
        <dbReference type="EMBL" id="SFK60125.1"/>
    </source>
</evidence>
<protein>
    <submittedName>
        <fullName evidence="2">Uncharacterized protein</fullName>
    </submittedName>
</protein>
<sequence>MRCSAVALLATFTLIAATPAGASDRLRWQVVPPLVVEALEALRNSDESLGEAITRNLDGPVTGRDTEAGRSLNFDPSSQLSWAVTDLNGDGRAEVFLLFFIPTGTAAPPGVVMQRHGDGWRVACEIADPGLISRGSHAVPGLIQLLPARTQGWRHFRVFSGSYGWYPAPDAPGAMNCAPLPLGTEMRRR</sequence>
<evidence type="ECO:0000313" key="3">
    <source>
        <dbReference type="Proteomes" id="UP000199473"/>
    </source>
</evidence>
<organism evidence="2 3">
    <name type="scientific">Falsiroseomonas stagni DSM 19981</name>
    <dbReference type="NCBI Taxonomy" id="1123062"/>
    <lineage>
        <taxon>Bacteria</taxon>
        <taxon>Pseudomonadati</taxon>
        <taxon>Pseudomonadota</taxon>
        <taxon>Alphaproteobacteria</taxon>
        <taxon>Acetobacterales</taxon>
        <taxon>Roseomonadaceae</taxon>
        <taxon>Falsiroseomonas</taxon>
    </lineage>
</organism>